<accession>A0A1G9KAH4</accession>
<evidence type="ECO:0000313" key="4">
    <source>
        <dbReference type="Proteomes" id="UP000183200"/>
    </source>
</evidence>
<sequence length="298" mass="33477">MIAEKKRTNVFRNSISPLTEIAAYEALWTNRKASFKSLSELFKSQPGSKPSDFVNADQISELLPTIKDLVIKKDSKYNVNLLIKSTFDFPDRLKDAKEPVQVLYYSGNLDYLNTRSVAIVGSRNPSPEGIKRAAKLAKLLVQDDFTIVSGLAQGIDTVAHKTAIEAKGRTIAVIGTPLHDFYPKENKELQNFIANQHLLISQVPFVRYTQQGIHGNRLFFPERNKTMSALTEATIIIEAGETSGTLIQARAAIQQGRKLFILESCFQNKNITWPAKYEKLGAHRVKEYSDIINVLNQH</sequence>
<dbReference type="PANTHER" id="PTHR43022">
    <property type="entry name" value="PROTEIN SMF"/>
    <property type="match status" value="1"/>
</dbReference>
<dbReference type="Gene3D" id="3.40.50.450">
    <property type="match status" value="1"/>
</dbReference>
<dbReference type="OrthoDB" id="9785707at2"/>
<evidence type="ECO:0000259" key="2">
    <source>
        <dbReference type="Pfam" id="PF02481"/>
    </source>
</evidence>
<dbReference type="InterPro" id="IPR057666">
    <property type="entry name" value="DrpA_SLOG"/>
</dbReference>
<dbReference type="SUPFAM" id="SSF102405">
    <property type="entry name" value="MCP/YpsA-like"/>
    <property type="match status" value="1"/>
</dbReference>
<keyword evidence="4" id="KW-1185">Reference proteome</keyword>
<comment type="similarity">
    <text evidence="1">Belongs to the DprA/Smf family.</text>
</comment>
<dbReference type="PANTHER" id="PTHR43022:SF1">
    <property type="entry name" value="PROTEIN SMF"/>
    <property type="match status" value="1"/>
</dbReference>
<protein>
    <submittedName>
        <fullName evidence="3">DNA processing protein</fullName>
    </submittedName>
</protein>
<evidence type="ECO:0000313" key="3">
    <source>
        <dbReference type="EMBL" id="SDL46731.1"/>
    </source>
</evidence>
<proteinExistence type="inferred from homology"/>
<dbReference type="Pfam" id="PF02481">
    <property type="entry name" value="DNA_processg_A"/>
    <property type="match status" value="1"/>
</dbReference>
<evidence type="ECO:0000256" key="1">
    <source>
        <dbReference type="ARBA" id="ARBA00006525"/>
    </source>
</evidence>
<dbReference type="Proteomes" id="UP000183200">
    <property type="component" value="Unassembled WGS sequence"/>
</dbReference>
<name>A0A1G9KAH4_9SPHI</name>
<dbReference type="EMBL" id="FNGY01000001">
    <property type="protein sequence ID" value="SDL46731.1"/>
    <property type="molecule type" value="Genomic_DNA"/>
</dbReference>
<dbReference type="AlphaFoldDB" id="A0A1G9KAH4"/>
<reference evidence="4" key="1">
    <citation type="submission" date="2016-10" db="EMBL/GenBank/DDBJ databases">
        <authorList>
            <person name="Varghese N."/>
            <person name="Submissions S."/>
        </authorList>
    </citation>
    <scope>NUCLEOTIDE SEQUENCE [LARGE SCALE GENOMIC DNA]</scope>
    <source>
        <strain evidence="4">DSM 19110</strain>
    </source>
</reference>
<organism evidence="3 4">
    <name type="scientific">Pedobacter steynii</name>
    <dbReference type="NCBI Taxonomy" id="430522"/>
    <lineage>
        <taxon>Bacteria</taxon>
        <taxon>Pseudomonadati</taxon>
        <taxon>Bacteroidota</taxon>
        <taxon>Sphingobacteriia</taxon>
        <taxon>Sphingobacteriales</taxon>
        <taxon>Sphingobacteriaceae</taxon>
        <taxon>Pedobacter</taxon>
    </lineage>
</organism>
<dbReference type="GO" id="GO:0009294">
    <property type="term" value="P:DNA-mediated transformation"/>
    <property type="evidence" value="ECO:0007669"/>
    <property type="project" value="InterPro"/>
</dbReference>
<feature type="domain" description="Smf/DprA SLOG" evidence="2">
    <location>
        <begin position="83"/>
        <end position="295"/>
    </location>
</feature>
<dbReference type="RefSeq" id="WP_074604544.1">
    <property type="nucleotide sequence ID" value="NZ_FNGY01000001.1"/>
</dbReference>
<dbReference type="InterPro" id="IPR003488">
    <property type="entry name" value="DprA"/>
</dbReference>
<gene>
    <name evidence="3" type="ORF">SAMN05421820_101520</name>
</gene>